<feature type="domain" description="Rhodanese" evidence="6">
    <location>
        <begin position="132"/>
        <end position="175"/>
    </location>
</feature>
<dbReference type="PROSITE" id="PS51156">
    <property type="entry name" value="ELM2"/>
    <property type="match status" value="1"/>
</dbReference>
<evidence type="ECO:0000256" key="3">
    <source>
        <dbReference type="ARBA" id="ARBA00023015"/>
    </source>
</evidence>
<evidence type="ECO:0000256" key="1">
    <source>
        <dbReference type="ARBA" id="ARBA00004123"/>
    </source>
</evidence>
<dbReference type="Pfam" id="PF00249">
    <property type="entry name" value="Myb_DNA-binding"/>
    <property type="match status" value="1"/>
</dbReference>
<dbReference type="PROSITE" id="PS51293">
    <property type="entry name" value="SANT"/>
    <property type="match status" value="1"/>
</dbReference>
<keyword evidence="2" id="KW-0678">Repressor</keyword>
<evidence type="ECO:0000256" key="5">
    <source>
        <dbReference type="ARBA" id="ARBA00023242"/>
    </source>
</evidence>
<keyword evidence="5" id="KW-0539">Nucleus</keyword>
<feature type="domain" description="SANT" evidence="8">
    <location>
        <begin position="161"/>
        <end position="213"/>
    </location>
</feature>
<evidence type="ECO:0000259" key="7">
    <source>
        <dbReference type="PROSITE" id="PS51156"/>
    </source>
</evidence>
<organism evidence="9 10">
    <name type="scientific">Xenopus laevis</name>
    <name type="common">African clawed frog</name>
    <dbReference type="NCBI Taxonomy" id="8355"/>
    <lineage>
        <taxon>Eukaryota</taxon>
        <taxon>Metazoa</taxon>
        <taxon>Chordata</taxon>
        <taxon>Craniata</taxon>
        <taxon>Vertebrata</taxon>
        <taxon>Euteleostomi</taxon>
        <taxon>Amphibia</taxon>
        <taxon>Batrachia</taxon>
        <taxon>Anura</taxon>
        <taxon>Pipoidea</taxon>
        <taxon>Pipidae</taxon>
        <taxon>Xenopodinae</taxon>
        <taxon>Xenopus</taxon>
        <taxon>Xenopus</taxon>
    </lineage>
</organism>
<feature type="domain" description="ELM2" evidence="7">
    <location>
        <begin position="1"/>
        <end position="156"/>
    </location>
</feature>
<dbReference type="InterPro" id="IPR009057">
    <property type="entry name" value="Homeodomain-like_sf"/>
</dbReference>
<dbReference type="OMA" id="RTGHWSH"/>
<keyword evidence="3" id="KW-0805">Transcription regulation</keyword>
<protein>
    <recommendedName>
        <fullName evidence="11">Mesoderm induction early response 1, family member 2</fullName>
    </recommendedName>
</protein>
<dbReference type="GO" id="GO:0042826">
    <property type="term" value="F:histone deacetylase binding"/>
    <property type="evidence" value="ECO:0007669"/>
    <property type="project" value="TreeGrafter"/>
</dbReference>
<evidence type="ECO:0008006" key="11">
    <source>
        <dbReference type="Google" id="ProtNLM"/>
    </source>
</evidence>
<dbReference type="InterPro" id="IPR040138">
    <property type="entry name" value="MIER/MTA"/>
</dbReference>
<name>A0A974I4B7_XENLA</name>
<proteinExistence type="predicted"/>
<dbReference type="PANTHER" id="PTHR10865:SF27">
    <property type="entry name" value="MESODERM INDUCTION EARLY RESPONSE PROTEIN 2"/>
    <property type="match status" value="1"/>
</dbReference>
<dbReference type="InterPro" id="IPR001005">
    <property type="entry name" value="SANT/Myb"/>
</dbReference>
<evidence type="ECO:0000256" key="2">
    <source>
        <dbReference type="ARBA" id="ARBA00022491"/>
    </source>
</evidence>
<dbReference type="InterPro" id="IPR017884">
    <property type="entry name" value="SANT_dom"/>
</dbReference>
<dbReference type="InterPro" id="IPR001763">
    <property type="entry name" value="Rhodanese-like_dom"/>
</dbReference>
<dbReference type="GO" id="GO:0032991">
    <property type="term" value="C:protein-containing complex"/>
    <property type="evidence" value="ECO:0007669"/>
    <property type="project" value="UniProtKB-ARBA"/>
</dbReference>
<evidence type="ECO:0000313" key="10">
    <source>
        <dbReference type="Proteomes" id="UP000694892"/>
    </source>
</evidence>
<dbReference type="PROSITE" id="PS50206">
    <property type="entry name" value="RHODANESE_3"/>
    <property type="match status" value="1"/>
</dbReference>
<dbReference type="FunFam" id="1.10.10.60:FF:000025">
    <property type="entry name" value="Mesoderm induction early response 1, transcriptional regulator"/>
    <property type="match status" value="1"/>
</dbReference>
<sequence length="356" mass="40710">MMCPLKLNRCPPLCLLGIHSVSLPGLSVLMRTGHWSHLELKKRQCSAVRPSFQICIIFHLLREMINIMLLYLSISMFCCMLFIDFDGKDQILWDPDVLPEQEVEEYLIRVSELQHRAGRTYVHDAELVRDNEQALYELVKCGFNSEEAIRRLHFNVKVVQGGLGAWSEDERRHFEHGFRVHGKNFHLIQANKVRTRSVGECVQYYYLWKKSERYELFRQSRLGKRKFGNAPSVENEFDLPEAACPTKLHESVFRGERLGQTAVTQRNSVNYTTCSCNKDQCSCGMRRQSVANSSGYQKAPPITGDLISLNFSQQTLPLLPDLKAQDPPLSTFSMTEMALSDFLSTPSLLCTASLPP</sequence>
<dbReference type="GO" id="GO:0003714">
    <property type="term" value="F:transcription corepressor activity"/>
    <property type="evidence" value="ECO:0007669"/>
    <property type="project" value="TreeGrafter"/>
</dbReference>
<dbReference type="SMART" id="SM00717">
    <property type="entry name" value="SANT"/>
    <property type="match status" value="1"/>
</dbReference>
<keyword evidence="4" id="KW-0804">Transcription</keyword>
<evidence type="ECO:0000259" key="8">
    <source>
        <dbReference type="PROSITE" id="PS51293"/>
    </source>
</evidence>
<accession>A0A974I4B7</accession>
<dbReference type="Proteomes" id="UP000694892">
    <property type="component" value="Chromosome 1L"/>
</dbReference>
<evidence type="ECO:0000259" key="6">
    <source>
        <dbReference type="PROSITE" id="PS50206"/>
    </source>
</evidence>
<gene>
    <name evidence="9" type="ORF">XELAEV_18006445mg</name>
</gene>
<comment type="subcellular location">
    <subcellularLocation>
        <location evidence="1">Nucleus</location>
    </subcellularLocation>
</comment>
<dbReference type="SUPFAM" id="SSF46689">
    <property type="entry name" value="Homeodomain-like"/>
    <property type="match status" value="1"/>
</dbReference>
<dbReference type="EMBL" id="CM004466">
    <property type="protein sequence ID" value="OCU00667.1"/>
    <property type="molecule type" value="Genomic_DNA"/>
</dbReference>
<evidence type="ECO:0000313" key="9">
    <source>
        <dbReference type="EMBL" id="OCU00667.1"/>
    </source>
</evidence>
<dbReference type="Gene3D" id="1.10.10.60">
    <property type="entry name" value="Homeodomain-like"/>
    <property type="match status" value="1"/>
</dbReference>
<dbReference type="InterPro" id="IPR000949">
    <property type="entry name" value="ELM2_dom"/>
</dbReference>
<dbReference type="GO" id="GO:0005654">
    <property type="term" value="C:nucleoplasm"/>
    <property type="evidence" value="ECO:0007669"/>
    <property type="project" value="TreeGrafter"/>
</dbReference>
<dbReference type="CDD" id="cd11661">
    <property type="entry name" value="SANT_MTA3_like"/>
    <property type="match status" value="1"/>
</dbReference>
<reference evidence="10" key="1">
    <citation type="journal article" date="2016" name="Nature">
        <title>Genome evolution in the allotetraploid frog Xenopus laevis.</title>
        <authorList>
            <person name="Session A.M."/>
            <person name="Uno Y."/>
            <person name="Kwon T."/>
            <person name="Chapman J.A."/>
            <person name="Toyoda A."/>
            <person name="Takahashi S."/>
            <person name="Fukui A."/>
            <person name="Hikosaka A."/>
            <person name="Suzuki A."/>
            <person name="Kondo M."/>
            <person name="van Heeringen S.J."/>
            <person name="Quigley I."/>
            <person name="Heinz S."/>
            <person name="Ogino H."/>
            <person name="Ochi H."/>
            <person name="Hellsten U."/>
            <person name="Lyons J.B."/>
            <person name="Simakov O."/>
            <person name="Putnam N."/>
            <person name="Stites J."/>
            <person name="Kuroki Y."/>
            <person name="Tanaka T."/>
            <person name="Michiue T."/>
            <person name="Watanabe M."/>
            <person name="Bogdanovic O."/>
            <person name="Lister R."/>
            <person name="Georgiou G."/>
            <person name="Paranjpe S.S."/>
            <person name="van Kruijsbergen I."/>
            <person name="Shu S."/>
            <person name="Carlson J."/>
            <person name="Kinoshita T."/>
            <person name="Ohta Y."/>
            <person name="Mawaribuchi S."/>
            <person name="Jenkins J."/>
            <person name="Grimwood J."/>
            <person name="Schmutz J."/>
            <person name="Mitros T."/>
            <person name="Mozaffari S.V."/>
            <person name="Suzuki Y."/>
            <person name="Haramoto Y."/>
            <person name="Yamamoto T.S."/>
            <person name="Takagi C."/>
            <person name="Heald R."/>
            <person name="Miller K."/>
            <person name="Haudenschild C."/>
            <person name="Kitzman J."/>
            <person name="Nakayama T."/>
            <person name="Izutsu Y."/>
            <person name="Robert J."/>
            <person name="Fortriede J."/>
            <person name="Burns K."/>
            <person name="Lotay V."/>
            <person name="Karimi K."/>
            <person name="Yasuoka Y."/>
            <person name="Dichmann D.S."/>
            <person name="Flajnik M.F."/>
            <person name="Houston D.W."/>
            <person name="Shendure J."/>
            <person name="DuPasquier L."/>
            <person name="Vize P.D."/>
            <person name="Zorn A.M."/>
            <person name="Ito M."/>
            <person name="Marcotte E.M."/>
            <person name="Wallingford J.B."/>
            <person name="Ito Y."/>
            <person name="Asashima M."/>
            <person name="Ueno N."/>
            <person name="Matsuda Y."/>
            <person name="Veenstra G.J."/>
            <person name="Fujiyama A."/>
            <person name="Harland R.M."/>
            <person name="Taira M."/>
            <person name="Rokhsar D.S."/>
        </authorList>
    </citation>
    <scope>NUCLEOTIDE SEQUENCE [LARGE SCALE GENOMIC DNA]</scope>
    <source>
        <strain evidence="10">J</strain>
    </source>
</reference>
<evidence type="ECO:0000256" key="4">
    <source>
        <dbReference type="ARBA" id="ARBA00023163"/>
    </source>
</evidence>
<dbReference type="AlphaFoldDB" id="A0A974I4B7"/>
<dbReference type="GO" id="GO:0000122">
    <property type="term" value="P:negative regulation of transcription by RNA polymerase II"/>
    <property type="evidence" value="ECO:0007669"/>
    <property type="project" value="TreeGrafter"/>
</dbReference>
<dbReference type="PANTHER" id="PTHR10865">
    <property type="entry name" value="METASTASIS-ASSOCIATED PROTEIN AND MESODERM INDUCTION EARLY RESPONSE PROTEIN"/>
    <property type="match status" value="1"/>
</dbReference>